<feature type="compositionally biased region" description="Polar residues" evidence="1">
    <location>
        <begin position="764"/>
        <end position="773"/>
    </location>
</feature>
<feature type="compositionally biased region" description="Acidic residues" evidence="1">
    <location>
        <begin position="1082"/>
        <end position="1101"/>
    </location>
</feature>
<feature type="compositionally biased region" description="Polar residues" evidence="1">
    <location>
        <begin position="644"/>
        <end position="653"/>
    </location>
</feature>
<feature type="compositionally biased region" description="Acidic residues" evidence="1">
    <location>
        <begin position="378"/>
        <end position="390"/>
    </location>
</feature>
<feature type="region of interest" description="Disordered" evidence="1">
    <location>
        <begin position="376"/>
        <end position="402"/>
    </location>
</feature>
<evidence type="ECO:0000256" key="1">
    <source>
        <dbReference type="SAM" id="MobiDB-lite"/>
    </source>
</evidence>
<protein>
    <recommendedName>
        <fullName evidence="4">Flo11</fullName>
    </recommendedName>
</protein>
<comment type="caution">
    <text evidence="2">The sequence shown here is derived from an EMBL/GenBank/DDBJ whole genome shotgun (WGS) entry which is preliminary data.</text>
</comment>
<feature type="region of interest" description="Disordered" evidence="1">
    <location>
        <begin position="810"/>
        <end position="961"/>
    </location>
</feature>
<feature type="region of interest" description="Disordered" evidence="1">
    <location>
        <begin position="1023"/>
        <end position="1286"/>
    </location>
</feature>
<organism evidence="2 3">
    <name type="scientific">Drechmeria coniospora</name>
    <name type="common">Nematophagous fungus</name>
    <name type="synonym">Meria coniospora</name>
    <dbReference type="NCBI Taxonomy" id="98403"/>
    <lineage>
        <taxon>Eukaryota</taxon>
        <taxon>Fungi</taxon>
        <taxon>Dikarya</taxon>
        <taxon>Ascomycota</taxon>
        <taxon>Pezizomycotina</taxon>
        <taxon>Sordariomycetes</taxon>
        <taxon>Hypocreomycetidae</taxon>
        <taxon>Hypocreales</taxon>
        <taxon>Ophiocordycipitaceae</taxon>
        <taxon>Drechmeria</taxon>
    </lineage>
</organism>
<dbReference type="Proteomes" id="UP000076580">
    <property type="component" value="Chromosome 01"/>
</dbReference>
<feature type="compositionally biased region" description="Basic and acidic residues" evidence="1">
    <location>
        <begin position="902"/>
        <end position="912"/>
    </location>
</feature>
<feature type="compositionally biased region" description="Basic and acidic residues" evidence="1">
    <location>
        <begin position="502"/>
        <end position="517"/>
    </location>
</feature>
<proteinExistence type="predicted"/>
<feature type="compositionally biased region" description="Basic and acidic residues" evidence="1">
    <location>
        <begin position="777"/>
        <end position="786"/>
    </location>
</feature>
<evidence type="ECO:0000313" key="2">
    <source>
        <dbReference type="EMBL" id="KYK60967.1"/>
    </source>
</evidence>
<feature type="region of interest" description="Disordered" evidence="1">
    <location>
        <begin position="14"/>
        <end position="41"/>
    </location>
</feature>
<feature type="compositionally biased region" description="Basic and acidic residues" evidence="1">
    <location>
        <begin position="594"/>
        <end position="618"/>
    </location>
</feature>
<dbReference type="GeneID" id="63714750"/>
<feature type="compositionally biased region" description="Low complexity" evidence="1">
    <location>
        <begin position="1033"/>
        <end position="1054"/>
    </location>
</feature>
<reference evidence="2 3" key="1">
    <citation type="journal article" date="2016" name="Sci. Rep.">
        <title>Insights into Adaptations to a Near-Obligate Nematode Endoparasitic Lifestyle from the Finished Genome of Drechmeria coniospora.</title>
        <authorList>
            <person name="Zhang L."/>
            <person name="Zhou Z."/>
            <person name="Guo Q."/>
            <person name="Fokkens L."/>
            <person name="Miskei M."/>
            <person name="Pocsi I."/>
            <person name="Zhang W."/>
            <person name="Chen M."/>
            <person name="Wang L."/>
            <person name="Sun Y."/>
            <person name="Donzelli B.G."/>
            <person name="Gibson D.M."/>
            <person name="Nelson D.R."/>
            <person name="Luo J.G."/>
            <person name="Rep M."/>
            <person name="Liu H."/>
            <person name="Yang S."/>
            <person name="Wang J."/>
            <person name="Krasnoff S.B."/>
            <person name="Xu Y."/>
            <person name="Molnar I."/>
            <person name="Lin M."/>
        </authorList>
    </citation>
    <scope>NUCLEOTIDE SEQUENCE [LARGE SCALE GENOMIC DNA]</scope>
    <source>
        <strain evidence="2 3">ARSEF 6962</strain>
    </source>
</reference>
<feature type="region of interest" description="Disordered" evidence="1">
    <location>
        <begin position="973"/>
        <end position="1003"/>
    </location>
</feature>
<feature type="compositionally biased region" description="Low complexity" evidence="1">
    <location>
        <begin position="566"/>
        <end position="576"/>
    </location>
</feature>
<sequence>MASPLADATAARSASSLASHLVSPRHARSRSESVSSDKPSTIGLGLGLTMPPLAVSPEPAFIAGPAASQIVAGRHDGHADAWCDQNGIEPASETTTTSPAALHLVNGFLDQLLFHFLQVAKSTHLAALRPAVSEILKPRLADDIIRNADQELREYLGGAHDDEHAPSPESRAWDVELAWKRTRLRCMVYSSLGDFEDDDEDLYVERDNLDVGAHENRADAISPAVAIFLTSVLEYVGELTLTVAGRAAYQRVRAKMESDLRDGTRDVAESADRVVVDDMDVERVALDRTLGRLWRGWKKRMRSPVTDMAGRPYSRGSLSNLSSRPSRQDLPDGSDAGSGWARTSQDTLAEHVLPTDIPLPLGDRDVDEIEVPGLVQYSDDEDEDEDDDVAEPNPAPPRPKSLFMEPFVLVNGLPAASSTAHPQIVLHPPRRRSSSVPSPPLTSFHAVKRSDLQSPRTRTRIGAPDEPTAVDVDAAQLDAIVDADTEVAAVRKRPSTLPPLDTQRKESDSSDDAHEVPILETAEVVTSSRISIAGSSASSISDVSKRSSMKRSSSVRSARIIDVAGPRSPARSRPPSIEIPDRQRPVSLSGLARADAHPPNRFSNTRDHGSRTSMDKKKSFSRQSSVYTSESDDALRRPVWAPESPSTVRSGASTAALPASRHASDQDAATVVEVTPASSAASRDVAQADVNHVTPKAHHPASLTIVDGAPATPPRDAENLNLHSPTADSRGVPPDERLGAKDTDEDISLPRLQTNLPPRHAHTPASSISSVTSRLKPVRDSDDNSSRSESVARNFEELIQSNQTISYTLTPENMRGIDSNRSLDGPIITKVSKKPDDLRGQYPSPRSSPTVADASMPPPTQPLRSPPRSKASESKVGKPTELIPRVPVGRAASATQPGATLTREERAPRDSMTDFATFLKSTGPPADAGPSRKAVSAKGSAPPRRASSGGNFGRFQPREAAIDCRADNSDLIDFIRQGPPSASNGHRIPRNVAPFRTTMDSDQMSNAIGGKAIDAMIPDIRHSQASTNLTDTSMPSMQSSVNSSSALLKSKSPAATPKLFDEGGLIPRRKQTRVRDPYAIEYSDEEDDDDYDDDDDDDDDAGMAGSPRYPPIKKEESLAEFLRNYDPPPEPLSAAARVPKKKTSSPSLIGKFGRVGSREGRDPLIPSEEALSPNGRVGGRNGHIPIQVNMPTGYDKYGSTDPPVSSSRIMAPPSAGSRVPRKKFEPREAATSRMETSDLAAFLRDSAPPETGAGAGGPAAKPSLRPEESGSSISRIFGRRKKSGVA</sequence>
<feature type="region of interest" description="Disordered" evidence="1">
    <location>
        <begin position="424"/>
        <end position="443"/>
    </location>
</feature>
<feature type="compositionally biased region" description="Low complexity" evidence="1">
    <location>
        <begin position="527"/>
        <end position="542"/>
    </location>
</feature>
<feature type="compositionally biased region" description="Pro residues" evidence="1">
    <location>
        <begin position="856"/>
        <end position="865"/>
    </location>
</feature>
<dbReference type="RefSeq" id="XP_040660319.1">
    <property type="nucleotide sequence ID" value="XM_040799436.1"/>
</dbReference>
<feature type="region of interest" description="Disordered" evidence="1">
    <location>
        <begin position="449"/>
        <end position="470"/>
    </location>
</feature>
<evidence type="ECO:0000313" key="3">
    <source>
        <dbReference type="Proteomes" id="UP000076580"/>
    </source>
</evidence>
<dbReference type="InParanoid" id="A0A151GV26"/>
<name>A0A151GV26_DRECN</name>
<dbReference type="STRING" id="98403.A0A151GV26"/>
<keyword evidence="3" id="KW-1185">Reference proteome</keyword>
<feature type="compositionally biased region" description="Basic residues" evidence="1">
    <location>
        <begin position="1277"/>
        <end position="1286"/>
    </location>
</feature>
<dbReference type="EMBL" id="LAYC01000001">
    <property type="protein sequence ID" value="KYK60967.1"/>
    <property type="molecule type" value="Genomic_DNA"/>
</dbReference>
<feature type="compositionally biased region" description="Low complexity" evidence="1">
    <location>
        <begin position="1248"/>
        <end position="1262"/>
    </location>
</feature>
<feature type="compositionally biased region" description="Basic and acidic residues" evidence="1">
    <location>
        <begin position="733"/>
        <end position="742"/>
    </location>
</feature>
<feature type="compositionally biased region" description="Polar residues" evidence="1">
    <location>
        <begin position="316"/>
        <end position="325"/>
    </location>
</feature>
<gene>
    <name evidence="2" type="ORF">DCS_02107</name>
</gene>
<accession>A0A151GV26</accession>
<feature type="compositionally biased region" description="Polar residues" evidence="1">
    <location>
        <begin position="1023"/>
        <end position="1032"/>
    </location>
</feature>
<feature type="region of interest" description="Disordered" evidence="1">
    <location>
        <begin position="489"/>
        <end position="795"/>
    </location>
</feature>
<feature type="region of interest" description="Disordered" evidence="1">
    <location>
        <begin position="306"/>
        <end position="342"/>
    </location>
</feature>
<evidence type="ECO:0008006" key="4">
    <source>
        <dbReference type="Google" id="ProtNLM"/>
    </source>
</evidence>